<feature type="domain" description="PhoD-like phosphatase metallophosphatase" evidence="3">
    <location>
        <begin position="34"/>
        <end position="286"/>
    </location>
</feature>
<keyword evidence="2" id="KW-0732">Signal</keyword>
<keyword evidence="5" id="KW-1185">Reference proteome</keyword>
<evidence type="ECO:0000256" key="2">
    <source>
        <dbReference type="SAM" id="SignalP"/>
    </source>
</evidence>
<protein>
    <recommendedName>
        <fullName evidence="3">PhoD-like phosphatase metallophosphatase domain-containing protein</fullName>
    </recommendedName>
</protein>
<evidence type="ECO:0000313" key="4">
    <source>
        <dbReference type="EMBL" id="CAH2079470.1"/>
    </source>
</evidence>
<dbReference type="InterPro" id="IPR029052">
    <property type="entry name" value="Metallo-depent_PP-like"/>
</dbReference>
<evidence type="ECO:0000313" key="5">
    <source>
        <dbReference type="Proteomes" id="UP000836841"/>
    </source>
</evidence>
<keyword evidence="1" id="KW-0472">Membrane</keyword>
<dbReference type="InterPro" id="IPR038607">
    <property type="entry name" value="PhoD-like_sf"/>
</dbReference>
<gene>
    <name evidence="4" type="ORF">TAV2_LOCUS23398</name>
</gene>
<dbReference type="CDD" id="cd07389">
    <property type="entry name" value="MPP_PhoD"/>
    <property type="match status" value="1"/>
</dbReference>
<dbReference type="Proteomes" id="UP000836841">
    <property type="component" value="Chromosome 7"/>
</dbReference>
<feature type="signal peptide" evidence="2">
    <location>
        <begin position="1"/>
        <end position="21"/>
    </location>
</feature>
<dbReference type="SUPFAM" id="SSF56300">
    <property type="entry name" value="Metallo-dependent phosphatases"/>
    <property type="match status" value="1"/>
</dbReference>
<sequence length="453" mass="51600">MKLQPLLSFWWFWLLCTAALATETTEDSLITRIAFGSCANQSAPQPIWDAINKFDPQLFIWLGDNIYGDIRKPIRVIGKERTFGPWRNSPRFVPSSEEEMKLRYARAKANPGYSRLQRKAKVIGTWDDHDYGLNDAGKEFDRKVINQRLMLDFLNEPLDSPRRNQAGVYASYTFGPPNRKVKVIVLDTRYHRDPLRSDGSILGDTQWRWLGNELRGPRSEITIIGSSVQVISNLSATTGPLFYMESWGRFPKERKRLFQLIEDTKRNGVVFISGDVHFGEITRYDCAVGYPLYDVTSSGLVQSVEKVFPHPLRFIVRLLFWYTPSTMRVINENCKYRSCTYGQQNFGAISIDWNANPATIRLEIRDVKGLTALSTNVSLSELQPRGSKPLTYETTSGKSRRYCTLEAELPGITRYRLAVLIYFTIAVLAIAFVGLIIGAILAITACVYKCKVD</sequence>
<proteinExistence type="predicted"/>
<evidence type="ECO:0000259" key="3">
    <source>
        <dbReference type="Pfam" id="PF09423"/>
    </source>
</evidence>
<dbReference type="PANTHER" id="PTHR33987:SF1">
    <property type="entry name" value="CALCINEURIN-LIKE METALLO-PHOSPHOESTERASE SUPERFAMILY PROTEIN"/>
    <property type="match status" value="1"/>
</dbReference>
<feature type="transmembrane region" description="Helical" evidence="1">
    <location>
        <begin position="419"/>
        <end position="448"/>
    </location>
</feature>
<feature type="chain" id="PRO_5043347689" description="PhoD-like phosphatase metallophosphatase domain-containing protein" evidence="2">
    <location>
        <begin position="22"/>
        <end position="453"/>
    </location>
</feature>
<keyword evidence="1" id="KW-1133">Transmembrane helix</keyword>
<accession>A0AAU9T970</accession>
<dbReference type="AlphaFoldDB" id="A0AAU9T970"/>
<keyword evidence="1" id="KW-0812">Transmembrane</keyword>
<dbReference type="EMBL" id="OU466863">
    <property type="protein sequence ID" value="CAH2079470.1"/>
    <property type="molecule type" value="Genomic_DNA"/>
</dbReference>
<dbReference type="Pfam" id="PF09423">
    <property type="entry name" value="PhoD"/>
    <property type="match status" value="1"/>
</dbReference>
<organism evidence="4 5">
    <name type="scientific">Thlaspi arvense</name>
    <name type="common">Field penny-cress</name>
    <dbReference type="NCBI Taxonomy" id="13288"/>
    <lineage>
        <taxon>Eukaryota</taxon>
        <taxon>Viridiplantae</taxon>
        <taxon>Streptophyta</taxon>
        <taxon>Embryophyta</taxon>
        <taxon>Tracheophyta</taxon>
        <taxon>Spermatophyta</taxon>
        <taxon>Magnoliopsida</taxon>
        <taxon>eudicotyledons</taxon>
        <taxon>Gunneridae</taxon>
        <taxon>Pentapetalae</taxon>
        <taxon>rosids</taxon>
        <taxon>malvids</taxon>
        <taxon>Brassicales</taxon>
        <taxon>Brassicaceae</taxon>
        <taxon>Thlaspideae</taxon>
        <taxon>Thlaspi</taxon>
    </lineage>
</organism>
<dbReference type="PANTHER" id="PTHR33987">
    <property type="entry name" value="CALCINEURIN-LIKE METALLO-PHOSPHOESTERASE SUPERFAMILY PROTEIN"/>
    <property type="match status" value="1"/>
</dbReference>
<reference evidence="4 5" key="1">
    <citation type="submission" date="2022-03" db="EMBL/GenBank/DDBJ databases">
        <authorList>
            <person name="Nunn A."/>
            <person name="Chopra R."/>
            <person name="Nunn A."/>
            <person name="Contreras Garrido A."/>
        </authorList>
    </citation>
    <scope>NUCLEOTIDE SEQUENCE [LARGE SCALE GENOMIC DNA]</scope>
</reference>
<evidence type="ECO:0000256" key="1">
    <source>
        <dbReference type="SAM" id="Phobius"/>
    </source>
</evidence>
<name>A0AAU9T970_THLAR</name>
<dbReference type="InterPro" id="IPR018946">
    <property type="entry name" value="PhoD-like_MPP"/>
</dbReference>
<dbReference type="Gene3D" id="3.60.21.70">
    <property type="entry name" value="PhoD-like phosphatase"/>
    <property type="match status" value="1"/>
</dbReference>